<comment type="subcellular location">
    <subcellularLocation>
        <location evidence="1">Periplasm</location>
    </subcellularLocation>
</comment>
<evidence type="ECO:0000313" key="7">
    <source>
        <dbReference type="Proteomes" id="UP000245790"/>
    </source>
</evidence>
<dbReference type="PANTHER" id="PTHR30024">
    <property type="entry name" value="ALIPHATIC SULFONATES-BINDING PROTEIN-RELATED"/>
    <property type="match status" value="1"/>
</dbReference>
<protein>
    <submittedName>
        <fullName evidence="6">ABC-type nitrate/sulfonate/bicarbonate transport system substrate-binding protein</fullName>
    </submittedName>
</protein>
<organism evidence="6 7">
    <name type="scientific">Pleionea mediterranea</name>
    <dbReference type="NCBI Taxonomy" id="523701"/>
    <lineage>
        <taxon>Bacteria</taxon>
        <taxon>Pseudomonadati</taxon>
        <taxon>Pseudomonadota</taxon>
        <taxon>Gammaproteobacteria</taxon>
        <taxon>Oceanospirillales</taxon>
        <taxon>Pleioneaceae</taxon>
        <taxon>Pleionea</taxon>
    </lineage>
</organism>
<dbReference type="PANTHER" id="PTHR30024:SF47">
    <property type="entry name" value="TAURINE-BINDING PERIPLASMIC PROTEIN"/>
    <property type="match status" value="1"/>
</dbReference>
<dbReference type="SUPFAM" id="SSF53850">
    <property type="entry name" value="Periplasmic binding protein-like II"/>
    <property type="match status" value="1"/>
</dbReference>
<keyword evidence="4" id="KW-1133">Transmembrane helix</keyword>
<proteinExistence type="inferred from homology"/>
<evidence type="ECO:0000256" key="4">
    <source>
        <dbReference type="SAM" id="Phobius"/>
    </source>
</evidence>
<evidence type="ECO:0000313" key="6">
    <source>
        <dbReference type="EMBL" id="PWK53630.1"/>
    </source>
</evidence>
<dbReference type="GO" id="GO:0042597">
    <property type="term" value="C:periplasmic space"/>
    <property type="evidence" value="ECO:0007669"/>
    <property type="project" value="UniProtKB-SubCell"/>
</dbReference>
<dbReference type="Proteomes" id="UP000245790">
    <property type="component" value="Unassembled WGS sequence"/>
</dbReference>
<dbReference type="Pfam" id="PF09084">
    <property type="entry name" value="NMT1"/>
    <property type="match status" value="1"/>
</dbReference>
<feature type="transmembrane region" description="Helical" evidence="4">
    <location>
        <begin position="6"/>
        <end position="24"/>
    </location>
</feature>
<name>A0A316G1F2_9GAMM</name>
<dbReference type="RefSeq" id="WP_170115106.1">
    <property type="nucleotide sequence ID" value="NZ_QGGU01000002.1"/>
</dbReference>
<comment type="similarity">
    <text evidence="2">Belongs to the bacterial solute-binding protein SsuA/TauA family.</text>
</comment>
<evidence type="ECO:0000256" key="3">
    <source>
        <dbReference type="ARBA" id="ARBA00022729"/>
    </source>
</evidence>
<gene>
    <name evidence="6" type="ORF">C8D97_10218</name>
</gene>
<dbReference type="InterPro" id="IPR015168">
    <property type="entry name" value="SsuA/THI5"/>
</dbReference>
<comment type="caution">
    <text evidence="6">The sequence shown here is derived from an EMBL/GenBank/DDBJ whole genome shotgun (WGS) entry which is preliminary data.</text>
</comment>
<dbReference type="AlphaFoldDB" id="A0A316G1F2"/>
<keyword evidence="4" id="KW-0812">Transmembrane</keyword>
<keyword evidence="7" id="KW-1185">Reference proteome</keyword>
<evidence type="ECO:0000256" key="1">
    <source>
        <dbReference type="ARBA" id="ARBA00004418"/>
    </source>
</evidence>
<accession>A0A316G1F2</accession>
<feature type="domain" description="SsuA/THI5-like" evidence="5">
    <location>
        <begin position="47"/>
        <end position="256"/>
    </location>
</feature>
<evidence type="ECO:0000256" key="2">
    <source>
        <dbReference type="ARBA" id="ARBA00010742"/>
    </source>
</evidence>
<dbReference type="EMBL" id="QGGU01000002">
    <property type="protein sequence ID" value="PWK53630.1"/>
    <property type="molecule type" value="Genomic_DNA"/>
</dbReference>
<dbReference type="Gene3D" id="3.40.190.10">
    <property type="entry name" value="Periplasmic binding protein-like II"/>
    <property type="match status" value="2"/>
</dbReference>
<evidence type="ECO:0000259" key="5">
    <source>
        <dbReference type="Pfam" id="PF09084"/>
    </source>
</evidence>
<sequence>MYRFNYLLAGAAVAALFVLIFWLGSQFYGKKEDTPSLTIAVSRTPLSAPVYIADELDLFPSSCNHITLNEVIGGVNSFQQVMNGEADFGTVSDSVIAFNAFTRNDFVNLATFVQSDNDVKIIALESSGIYSSDDLINKRVAVVKGSASEYFLTTFLALEGVKLENLKVINESPDKMQQILSEKDADAVVSWEPYGYEIIKSLKGSAKLLPTKNLYTLTFNLIAKQEFVLNRELLTECVMAGLNRAINFISEKPEKAQSILMERLKLEPDFIRWVWNDYIFKLSLNQSLLVTLNNQADWIIENKLSKNQQRPNFKKLLDPGALTSVKPSAISASLQVDN</sequence>
<keyword evidence="4" id="KW-0472">Membrane</keyword>
<keyword evidence="3" id="KW-0732">Signal</keyword>
<reference evidence="6 7" key="1">
    <citation type="submission" date="2018-05" db="EMBL/GenBank/DDBJ databases">
        <title>Genomic Encyclopedia of Type Strains, Phase IV (KMG-IV): sequencing the most valuable type-strain genomes for metagenomic binning, comparative biology and taxonomic classification.</title>
        <authorList>
            <person name="Goeker M."/>
        </authorList>
    </citation>
    <scope>NUCLEOTIDE SEQUENCE [LARGE SCALE GENOMIC DNA]</scope>
    <source>
        <strain evidence="6 7">DSM 25350</strain>
    </source>
</reference>
<dbReference type="GO" id="GO:0042918">
    <property type="term" value="P:alkanesulfonate transmembrane transport"/>
    <property type="evidence" value="ECO:0007669"/>
    <property type="project" value="TreeGrafter"/>
</dbReference>